<dbReference type="GO" id="GO:0016655">
    <property type="term" value="F:oxidoreductase activity, acting on NAD(P)H, quinone or similar compound as acceptor"/>
    <property type="evidence" value="ECO:0007669"/>
    <property type="project" value="InterPro"/>
</dbReference>
<comment type="subunit">
    <text evidence="6">Homodimer.</text>
</comment>
<dbReference type="PANTHER" id="PTHR43741">
    <property type="entry name" value="FMN-DEPENDENT NADH-AZOREDUCTASE 1"/>
    <property type="match status" value="1"/>
</dbReference>
<dbReference type="GO" id="GO:0016652">
    <property type="term" value="F:oxidoreductase activity, acting on NAD(P)H as acceptor"/>
    <property type="evidence" value="ECO:0007669"/>
    <property type="project" value="UniProtKB-UniRule"/>
</dbReference>
<sequence length="184" mass="19388">MTILHVDSSINGANSVSRSLSAEVVAHLKAANPSETVVFRDLASQPLPHLMQIGGGDPVVLEEFLSATTVVIGAPMYNFGIPSQLKIWLDHIAVPGKTFRYGASGPEGLCGNQKVIVVSSRGGIFTSGSPYAAFDHQEGHLTAFFTLLGVTDLSFVRAEGLALGEEMQKRALEAAQAQIQALAA</sequence>
<keyword evidence="9" id="KW-1185">Reference proteome</keyword>
<feature type="domain" description="Flavodoxin-like fold" evidence="7">
    <location>
        <begin position="1"/>
        <end position="181"/>
    </location>
</feature>
<dbReference type="Proteomes" id="UP000186406">
    <property type="component" value="Unassembled WGS sequence"/>
</dbReference>
<evidence type="ECO:0000313" key="8">
    <source>
        <dbReference type="EMBL" id="SHO61072.1"/>
    </source>
</evidence>
<dbReference type="STRING" id="1123029.SAMN02745172_00547"/>
<dbReference type="PANTHER" id="PTHR43741:SF4">
    <property type="entry name" value="FMN-DEPENDENT NADH:QUINONE OXIDOREDUCTASE"/>
    <property type="match status" value="1"/>
</dbReference>
<accession>A0A1M7Z8F4</accession>
<evidence type="ECO:0000256" key="4">
    <source>
        <dbReference type="ARBA" id="ARBA00023027"/>
    </source>
</evidence>
<comment type="similarity">
    <text evidence="6">Belongs to the azoreductase type 1 family.</text>
</comment>
<dbReference type="SUPFAM" id="SSF52218">
    <property type="entry name" value="Flavoproteins"/>
    <property type="match status" value="1"/>
</dbReference>
<keyword evidence="4 6" id="KW-0520">NAD</keyword>
<protein>
    <recommendedName>
        <fullName evidence="6">FMN dependent NADH:quinone oxidoreductase</fullName>
        <ecNumber evidence="6">1.6.5.-</ecNumber>
    </recommendedName>
    <alternativeName>
        <fullName evidence="6">Azo-dye reductase</fullName>
    </alternativeName>
    <alternativeName>
        <fullName evidence="6">FMN-dependent NADH-azo compound oxidoreductase</fullName>
    </alternativeName>
    <alternativeName>
        <fullName evidence="6">FMN-dependent NADH-azoreductase</fullName>
        <ecNumber evidence="6">1.7.1.17</ecNumber>
    </alternativeName>
</protein>
<keyword evidence="3 6" id="KW-0560">Oxidoreductase</keyword>
<dbReference type="InterPro" id="IPR003680">
    <property type="entry name" value="Flavodoxin_fold"/>
</dbReference>
<dbReference type="GO" id="GO:0010181">
    <property type="term" value="F:FMN binding"/>
    <property type="evidence" value="ECO:0007669"/>
    <property type="project" value="UniProtKB-UniRule"/>
</dbReference>
<comment type="function">
    <text evidence="6">Also exhibits azoreductase activity. Catalyzes the reductive cleavage of the azo bond in aromatic azo compounds to the corresponding amines.</text>
</comment>
<gene>
    <name evidence="6" type="primary">azoR</name>
    <name evidence="8" type="ORF">SAMN02745172_00547</name>
</gene>
<dbReference type="GO" id="GO:0009055">
    <property type="term" value="F:electron transfer activity"/>
    <property type="evidence" value="ECO:0007669"/>
    <property type="project" value="UniProtKB-UniRule"/>
</dbReference>
<evidence type="ECO:0000259" key="7">
    <source>
        <dbReference type="Pfam" id="PF02525"/>
    </source>
</evidence>
<dbReference type="InterPro" id="IPR050104">
    <property type="entry name" value="FMN-dep_NADH:Q_OxRdtase_AzoR1"/>
</dbReference>
<dbReference type="HAMAP" id="MF_01216">
    <property type="entry name" value="Azoreductase_type1"/>
    <property type="match status" value="1"/>
</dbReference>
<dbReference type="InterPro" id="IPR029039">
    <property type="entry name" value="Flavoprotein-like_sf"/>
</dbReference>
<comment type="catalytic activity">
    <reaction evidence="5">
        <text>N,N-dimethyl-1,4-phenylenediamine + anthranilate + 2 NAD(+) = 2-(4-dimethylaminophenyl)diazenylbenzoate + 2 NADH + 2 H(+)</text>
        <dbReference type="Rhea" id="RHEA:55872"/>
        <dbReference type="ChEBI" id="CHEBI:15378"/>
        <dbReference type="ChEBI" id="CHEBI:15783"/>
        <dbReference type="ChEBI" id="CHEBI:16567"/>
        <dbReference type="ChEBI" id="CHEBI:57540"/>
        <dbReference type="ChEBI" id="CHEBI:57945"/>
        <dbReference type="ChEBI" id="CHEBI:71579"/>
        <dbReference type="EC" id="1.7.1.17"/>
    </reaction>
    <physiologicalReaction direction="right-to-left" evidence="5">
        <dbReference type="Rhea" id="RHEA:55874"/>
    </physiologicalReaction>
</comment>
<evidence type="ECO:0000313" key="9">
    <source>
        <dbReference type="Proteomes" id="UP000186406"/>
    </source>
</evidence>
<comment type="function">
    <text evidence="6">Quinone reductase that provides resistance to thiol-specific stress caused by electrophilic quinones.</text>
</comment>
<dbReference type="EMBL" id="FRXO01000001">
    <property type="protein sequence ID" value="SHO61072.1"/>
    <property type="molecule type" value="Genomic_DNA"/>
</dbReference>
<evidence type="ECO:0000256" key="5">
    <source>
        <dbReference type="ARBA" id="ARBA00048542"/>
    </source>
</evidence>
<name>A0A1M7Z8F4_9HYPH</name>
<comment type="cofactor">
    <cofactor evidence="6">
        <name>FMN</name>
        <dbReference type="ChEBI" id="CHEBI:58210"/>
    </cofactor>
    <text evidence="6">Binds 1 FMN per subunit.</text>
</comment>
<dbReference type="AlphaFoldDB" id="A0A1M7Z8F4"/>
<evidence type="ECO:0000256" key="1">
    <source>
        <dbReference type="ARBA" id="ARBA00022630"/>
    </source>
</evidence>
<dbReference type="OrthoDB" id="9787136at2"/>
<dbReference type="RefSeq" id="WP_073625625.1">
    <property type="nucleotide sequence ID" value="NZ_FRXO01000001.1"/>
</dbReference>
<dbReference type="EC" id="1.6.5.-" evidence="6"/>
<evidence type="ECO:0000256" key="6">
    <source>
        <dbReference type="HAMAP-Rule" id="MF_01216"/>
    </source>
</evidence>
<feature type="binding site" evidence="6">
    <location>
        <begin position="15"/>
        <end position="17"/>
    </location>
    <ligand>
        <name>FMN</name>
        <dbReference type="ChEBI" id="CHEBI:58210"/>
    </ligand>
</feature>
<feature type="binding site" evidence="6">
    <location>
        <begin position="120"/>
        <end position="123"/>
    </location>
    <ligand>
        <name>FMN</name>
        <dbReference type="ChEBI" id="CHEBI:58210"/>
    </ligand>
</feature>
<feature type="binding site" evidence="6">
    <location>
        <position position="9"/>
    </location>
    <ligand>
        <name>FMN</name>
        <dbReference type="ChEBI" id="CHEBI:58210"/>
    </ligand>
</feature>
<dbReference type="Pfam" id="PF02525">
    <property type="entry name" value="Flavodoxin_2"/>
    <property type="match status" value="1"/>
</dbReference>
<dbReference type="InterPro" id="IPR023048">
    <property type="entry name" value="NADH:quinone_OxRdtase_FMN_depd"/>
</dbReference>
<dbReference type="Gene3D" id="3.40.50.360">
    <property type="match status" value="1"/>
</dbReference>
<organism evidence="8 9">
    <name type="scientific">Pseudoxanthobacter soli DSM 19599</name>
    <dbReference type="NCBI Taxonomy" id="1123029"/>
    <lineage>
        <taxon>Bacteria</taxon>
        <taxon>Pseudomonadati</taxon>
        <taxon>Pseudomonadota</taxon>
        <taxon>Alphaproteobacteria</taxon>
        <taxon>Hyphomicrobiales</taxon>
        <taxon>Segnochrobactraceae</taxon>
        <taxon>Pseudoxanthobacter</taxon>
    </lineage>
</organism>
<feature type="binding site" evidence="6">
    <location>
        <begin position="76"/>
        <end position="79"/>
    </location>
    <ligand>
        <name>FMN</name>
        <dbReference type="ChEBI" id="CHEBI:58210"/>
    </ligand>
</feature>
<keyword evidence="2 6" id="KW-0288">FMN</keyword>
<dbReference type="EC" id="1.7.1.17" evidence="6"/>
<evidence type="ECO:0000256" key="2">
    <source>
        <dbReference type="ARBA" id="ARBA00022643"/>
    </source>
</evidence>
<reference evidence="8 9" key="1">
    <citation type="submission" date="2016-12" db="EMBL/GenBank/DDBJ databases">
        <authorList>
            <person name="Song W.-J."/>
            <person name="Kurnit D.M."/>
        </authorList>
    </citation>
    <scope>NUCLEOTIDE SEQUENCE [LARGE SCALE GENOMIC DNA]</scope>
    <source>
        <strain evidence="8 9">DSM 19599</strain>
    </source>
</reference>
<proteinExistence type="inferred from homology"/>
<keyword evidence="1 6" id="KW-0285">Flavoprotein</keyword>
<comment type="catalytic activity">
    <reaction evidence="6">
        <text>2 a quinone + NADH + H(+) = 2 a 1,4-benzosemiquinone + NAD(+)</text>
        <dbReference type="Rhea" id="RHEA:65952"/>
        <dbReference type="ChEBI" id="CHEBI:15378"/>
        <dbReference type="ChEBI" id="CHEBI:57540"/>
        <dbReference type="ChEBI" id="CHEBI:57945"/>
        <dbReference type="ChEBI" id="CHEBI:132124"/>
        <dbReference type="ChEBI" id="CHEBI:134225"/>
    </reaction>
</comment>
<evidence type="ECO:0000256" key="3">
    <source>
        <dbReference type="ARBA" id="ARBA00023002"/>
    </source>
</evidence>